<accession>X1EFI4</accession>
<evidence type="ECO:0000313" key="1">
    <source>
        <dbReference type="EMBL" id="GAH07428.1"/>
    </source>
</evidence>
<organism evidence="1">
    <name type="scientific">marine sediment metagenome</name>
    <dbReference type="NCBI Taxonomy" id="412755"/>
    <lineage>
        <taxon>unclassified sequences</taxon>
        <taxon>metagenomes</taxon>
        <taxon>ecological metagenomes</taxon>
    </lineage>
</organism>
<proteinExistence type="predicted"/>
<gene>
    <name evidence="1" type="ORF">S01H4_61007</name>
</gene>
<comment type="caution">
    <text evidence="1">The sequence shown here is derived from an EMBL/GenBank/DDBJ whole genome shotgun (WGS) entry which is preliminary data.</text>
</comment>
<protein>
    <submittedName>
        <fullName evidence="1">Uncharacterized protein</fullName>
    </submittedName>
</protein>
<dbReference type="EMBL" id="BART01036087">
    <property type="protein sequence ID" value="GAH07428.1"/>
    <property type="molecule type" value="Genomic_DNA"/>
</dbReference>
<reference evidence="1" key="1">
    <citation type="journal article" date="2014" name="Front. Microbiol.">
        <title>High frequency of phylogenetically diverse reductive dehalogenase-homologous genes in deep subseafloor sedimentary metagenomes.</title>
        <authorList>
            <person name="Kawai M."/>
            <person name="Futagami T."/>
            <person name="Toyoda A."/>
            <person name="Takaki Y."/>
            <person name="Nishi S."/>
            <person name="Hori S."/>
            <person name="Arai W."/>
            <person name="Tsubouchi T."/>
            <person name="Morono Y."/>
            <person name="Uchiyama I."/>
            <person name="Ito T."/>
            <person name="Fujiyama A."/>
            <person name="Inagaki F."/>
            <person name="Takami H."/>
        </authorList>
    </citation>
    <scope>NUCLEOTIDE SEQUENCE</scope>
    <source>
        <strain evidence="1">Expedition CK06-06</strain>
    </source>
</reference>
<sequence length="49" mass="5701">MKNFYKEHKGYRKLKKKLSDQLIRDLINVIGDAIQHGVDVFDKNLKGGK</sequence>
<dbReference type="AlphaFoldDB" id="X1EFI4"/>
<name>X1EFI4_9ZZZZ</name>